<dbReference type="FunFam" id="3.40.50.300:FF:000480">
    <property type="entry name" value="DExH-box ATP-dependent RNA helicase DExH3"/>
    <property type="match status" value="1"/>
</dbReference>
<evidence type="ECO:0000313" key="11">
    <source>
        <dbReference type="EMBL" id="WZN59751.1"/>
    </source>
</evidence>
<feature type="region of interest" description="Disordered" evidence="8">
    <location>
        <begin position="431"/>
        <end position="457"/>
    </location>
</feature>
<dbReference type="SUPFAM" id="SSF52540">
    <property type="entry name" value="P-loop containing nucleoside triphosphate hydrolases"/>
    <property type="match status" value="1"/>
</dbReference>
<dbReference type="SMART" id="SM00490">
    <property type="entry name" value="HELICc"/>
    <property type="match status" value="1"/>
</dbReference>
<dbReference type="GO" id="GO:0003724">
    <property type="term" value="F:RNA helicase activity"/>
    <property type="evidence" value="ECO:0007669"/>
    <property type="project" value="UniProtKB-EC"/>
</dbReference>
<evidence type="ECO:0000256" key="8">
    <source>
        <dbReference type="SAM" id="MobiDB-lite"/>
    </source>
</evidence>
<dbReference type="EC" id="3.6.4.13" evidence="1"/>
<feature type="region of interest" description="Disordered" evidence="8">
    <location>
        <begin position="162"/>
        <end position="196"/>
    </location>
</feature>
<feature type="domain" description="Helicase C-terminal" evidence="10">
    <location>
        <begin position="495"/>
        <end position="667"/>
    </location>
</feature>
<dbReference type="InterPro" id="IPR011709">
    <property type="entry name" value="DEAD-box_helicase_OB_fold"/>
</dbReference>
<protein>
    <recommendedName>
        <fullName evidence="1">RNA helicase</fullName>
        <ecNumber evidence="1">3.6.4.13</ecNumber>
    </recommendedName>
</protein>
<dbReference type="Pfam" id="PF00270">
    <property type="entry name" value="DEAD"/>
    <property type="match status" value="1"/>
</dbReference>
<evidence type="ECO:0000256" key="1">
    <source>
        <dbReference type="ARBA" id="ARBA00012552"/>
    </source>
</evidence>
<dbReference type="SMART" id="SM00847">
    <property type="entry name" value="HA2"/>
    <property type="match status" value="1"/>
</dbReference>
<dbReference type="InterPro" id="IPR007502">
    <property type="entry name" value="Helicase-assoc_dom"/>
</dbReference>
<gene>
    <name evidence="11" type="ORF">HKI87_02g12770</name>
</gene>
<dbReference type="PROSITE" id="PS51194">
    <property type="entry name" value="HELICASE_CTER"/>
    <property type="match status" value="1"/>
</dbReference>
<sequence>MGRGFGRGRGGGGRGRGGGGRGGGRGGGGGGGQRWWDPEWRNAKLAEIRANGGGGAPRQILNQREMFSRLQNFCADEASPPEIQISENYGRDGADEIYEMSKQLGLYCKSYGKGKKSVVVVSKVPLPNYRPEFDRIDLEFELSLSERQQDLVEDALHATSGLSLRQGGAGPQHVTHGDRRGGDRRDEKPRSGWSGFSEEFIESENKRLKTAQDEQLSSDRVRKMIAFREKLPAYSKREELLRQIEESQVLVISGETGCGKTTQVPQFILEDAIGKNKGFHCNIICTQPRRISAISVSDRVASERGERLGQSVGYQIRLDTKRSKDTKLLFCTTGVLLRKLVREPELEGVSHIIVDEIHERGMNEDFLLIILRDLLPRRPDLRVILMSATLNAESFSQYFGGANMMHIPGFTFPVEQTFLEDILESSRYRVQGKQAGGGGGYRGRGGGYKQRKMEEDDRKAVFTPERHEGYSALTQESLQAWAEGSDKLDLDLIEHVIEHICVTEGEGAMLVFLTGWDDISKLHDQLQRNRILSNKNQYRIIPLHGSMPTANQQKIFANPPPGVRKIVLSTNIAETSITIDDIVFVVDCGKAKEKTYDAVNKLCCLLPTWVSRASVRQRKGRAGRVRAGQCFHVYTRELHDNQMAQYQLPEILRTPLEELCLQIKSLQLGNIEMFLGKALEPPDLLSIHNAVELLEMIGALTEAEELTALGEHLAALPVDPKIGKMILMGAIFGCLDPVLTIAAGLSYRDPFVMPLDKKEIADEVKREFAAGTSSDHVAILNAYSDWQRARSQGGGRGRDFCWHNFLSENTLEMIQDMRYQFLDVLEEAGFLSVDAGTGPTGGQQPFRRSKHQALRSLSQHAHELDLLKAILCAGTFPNVVTVNQGKRFAKFKTREDGKVDLHPSSVNAKKNYFEEDWIVYSDKVKSSGIFIRANTMVSHFALILFGGVIADVEAQEGGFGGLKRFSLLGDYIEYSAQPQVVAMIKELRHRLEVLLQLKLQNPELDLAVEGRALVEAVLILLQSDNNSRRGDQGGGYGGGGGGGYGGGGGGRGGGYGGGRGGRYGGGGYNRSTRGRDFRRR</sequence>
<evidence type="ECO:0000256" key="3">
    <source>
        <dbReference type="ARBA" id="ARBA00022801"/>
    </source>
</evidence>
<dbReference type="GO" id="GO:0016787">
    <property type="term" value="F:hydrolase activity"/>
    <property type="evidence" value="ECO:0007669"/>
    <property type="project" value="UniProtKB-KW"/>
</dbReference>
<feature type="compositionally biased region" description="Gly residues" evidence="8">
    <location>
        <begin position="1"/>
        <end position="33"/>
    </location>
</feature>
<feature type="compositionally biased region" description="Gly residues" evidence="8">
    <location>
        <begin position="434"/>
        <end position="448"/>
    </location>
</feature>
<organism evidence="11 12">
    <name type="scientific">Chloropicon roscoffensis</name>
    <dbReference type="NCBI Taxonomy" id="1461544"/>
    <lineage>
        <taxon>Eukaryota</taxon>
        <taxon>Viridiplantae</taxon>
        <taxon>Chlorophyta</taxon>
        <taxon>Chloropicophyceae</taxon>
        <taxon>Chloropicales</taxon>
        <taxon>Chloropicaceae</taxon>
        <taxon>Chloropicon</taxon>
    </lineage>
</organism>
<keyword evidence="3" id="KW-0378">Hydrolase</keyword>
<dbReference type="GO" id="GO:0003723">
    <property type="term" value="F:RNA binding"/>
    <property type="evidence" value="ECO:0007669"/>
    <property type="project" value="UniProtKB-KW"/>
</dbReference>
<dbReference type="PROSITE" id="PS00690">
    <property type="entry name" value="DEAH_ATP_HELICASE"/>
    <property type="match status" value="1"/>
</dbReference>
<feature type="region of interest" description="Disordered" evidence="8">
    <location>
        <begin position="1"/>
        <end position="37"/>
    </location>
</feature>
<dbReference type="Pfam" id="PF04408">
    <property type="entry name" value="WHD_HA2"/>
    <property type="match status" value="1"/>
</dbReference>
<feature type="compositionally biased region" description="Basic and acidic residues" evidence="8">
    <location>
        <begin position="175"/>
        <end position="190"/>
    </location>
</feature>
<evidence type="ECO:0000313" key="12">
    <source>
        <dbReference type="Proteomes" id="UP001472866"/>
    </source>
</evidence>
<evidence type="ECO:0000256" key="4">
    <source>
        <dbReference type="ARBA" id="ARBA00022806"/>
    </source>
</evidence>
<evidence type="ECO:0000256" key="2">
    <source>
        <dbReference type="ARBA" id="ARBA00022741"/>
    </source>
</evidence>
<accession>A0AAX4P1G2</accession>
<dbReference type="InterPro" id="IPR011545">
    <property type="entry name" value="DEAD/DEAH_box_helicase_dom"/>
</dbReference>
<dbReference type="Gene3D" id="3.40.50.300">
    <property type="entry name" value="P-loop containing nucleotide triphosphate hydrolases"/>
    <property type="match status" value="2"/>
</dbReference>
<name>A0AAX4P1G2_9CHLO</name>
<dbReference type="PANTHER" id="PTHR18934">
    <property type="entry name" value="ATP-DEPENDENT RNA HELICASE"/>
    <property type="match status" value="1"/>
</dbReference>
<dbReference type="FunFam" id="1.20.120.1080:FF:000002">
    <property type="entry name" value="Putative ATP-dependent RNA helicase DHX36"/>
    <property type="match status" value="1"/>
</dbReference>
<dbReference type="CDD" id="cd18791">
    <property type="entry name" value="SF2_C_RHA"/>
    <property type="match status" value="1"/>
</dbReference>
<dbReference type="Pfam" id="PF21010">
    <property type="entry name" value="HA2_C"/>
    <property type="match status" value="1"/>
</dbReference>
<dbReference type="Pfam" id="PF00271">
    <property type="entry name" value="Helicase_C"/>
    <property type="match status" value="1"/>
</dbReference>
<dbReference type="FunFam" id="3.40.50.300:FF:000526">
    <property type="entry name" value="DExH-box ATP-dependent RNA helicase DExH3"/>
    <property type="match status" value="1"/>
</dbReference>
<keyword evidence="6" id="KW-0694">RNA-binding</keyword>
<keyword evidence="2" id="KW-0547">Nucleotide-binding</keyword>
<keyword evidence="12" id="KW-1185">Reference proteome</keyword>
<dbReference type="InterPro" id="IPR014001">
    <property type="entry name" value="Helicase_ATP-bd"/>
</dbReference>
<dbReference type="InterPro" id="IPR059023">
    <property type="entry name" value="RNA_hel_CTD"/>
</dbReference>
<dbReference type="CDD" id="cd17917">
    <property type="entry name" value="DEXHc_RHA-like"/>
    <property type="match status" value="1"/>
</dbReference>
<reference evidence="11 12" key="1">
    <citation type="submission" date="2024-03" db="EMBL/GenBank/DDBJ databases">
        <title>Complete genome sequence of the green alga Chloropicon roscoffensis RCC1871.</title>
        <authorList>
            <person name="Lemieux C."/>
            <person name="Pombert J.-F."/>
            <person name="Otis C."/>
            <person name="Turmel M."/>
        </authorList>
    </citation>
    <scope>NUCLEOTIDE SEQUENCE [LARGE SCALE GENOMIC DNA]</scope>
    <source>
        <strain evidence="11 12">RCC1871</strain>
    </source>
</reference>
<dbReference type="Pfam" id="PF07717">
    <property type="entry name" value="OB_NTP_bind"/>
    <property type="match status" value="1"/>
</dbReference>
<evidence type="ECO:0000256" key="7">
    <source>
        <dbReference type="ARBA" id="ARBA00060772"/>
    </source>
</evidence>
<evidence type="ECO:0000256" key="6">
    <source>
        <dbReference type="ARBA" id="ARBA00022884"/>
    </source>
</evidence>
<dbReference type="InterPro" id="IPR001650">
    <property type="entry name" value="Helicase_C-like"/>
</dbReference>
<dbReference type="SMART" id="SM00487">
    <property type="entry name" value="DEXDc"/>
    <property type="match status" value="1"/>
</dbReference>
<dbReference type="GO" id="GO:0005634">
    <property type="term" value="C:nucleus"/>
    <property type="evidence" value="ECO:0007669"/>
    <property type="project" value="TreeGrafter"/>
</dbReference>
<dbReference type="GO" id="GO:0005524">
    <property type="term" value="F:ATP binding"/>
    <property type="evidence" value="ECO:0007669"/>
    <property type="project" value="UniProtKB-KW"/>
</dbReference>
<evidence type="ECO:0000259" key="9">
    <source>
        <dbReference type="PROSITE" id="PS51192"/>
    </source>
</evidence>
<keyword evidence="5" id="KW-0067">ATP-binding</keyword>
<proteinExistence type="inferred from homology"/>
<dbReference type="PANTHER" id="PTHR18934:SF237">
    <property type="entry name" value="ATP-DEPENDENT DNA_RNA HELICASE DHX36"/>
    <property type="match status" value="1"/>
</dbReference>
<dbReference type="AlphaFoldDB" id="A0AAX4P1G2"/>
<feature type="region of interest" description="Disordered" evidence="8">
    <location>
        <begin position="1039"/>
        <end position="1080"/>
    </location>
</feature>
<dbReference type="EMBL" id="CP151502">
    <property type="protein sequence ID" value="WZN59751.1"/>
    <property type="molecule type" value="Genomic_DNA"/>
</dbReference>
<keyword evidence="4 11" id="KW-0347">Helicase</keyword>
<evidence type="ECO:0000256" key="5">
    <source>
        <dbReference type="ARBA" id="ARBA00022840"/>
    </source>
</evidence>
<dbReference type="InterPro" id="IPR048333">
    <property type="entry name" value="HA2_WH"/>
</dbReference>
<dbReference type="Proteomes" id="UP001472866">
    <property type="component" value="Chromosome 02"/>
</dbReference>
<dbReference type="Gene3D" id="1.20.120.1080">
    <property type="match status" value="1"/>
</dbReference>
<dbReference type="InterPro" id="IPR002464">
    <property type="entry name" value="DNA/RNA_helicase_DEAH_CS"/>
</dbReference>
<dbReference type="Pfam" id="PF26026">
    <property type="entry name" value="RNA_hel_CTD"/>
    <property type="match status" value="1"/>
</dbReference>
<dbReference type="InterPro" id="IPR027417">
    <property type="entry name" value="P-loop_NTPase"/>
</dbReference>
<dbReference type="PROSITE" id="PS51192">
    <property type="entry name" value="HELICASE_ATP_BIND_1"/>
    <property type="match status" value="1"/>
</dbReference>
<comment type="similarity">
    <text evidence="7">Belongs to the DExH box helicase family.</text>
</comment>
<evidence type="ECO:0000259" key="10">
    <source>
        <dbReference type="PROSITE" id="PS51194"/>
    </source>
</evidence>
<feature type="domain" description="Helicase ATP-binding" evidence="9">
    <location>
        <begin position="241"/>
        <end position="408"/>
    </location>
</feature>
<feature type="compositionally biased region" description="Gly residues" evidence="8">
    <location>
        <begin position="1039"/>
        <end position="1068"/>
    </location>
</feature>